<dbReference type="SUPFAM" id="SSF54909">
    <property type="entry name" value="Dimeric alpha+beta barrel"/>
    <property type="match status" value="1"/>
</dbReference>
<accession>A0A1I5QNA1</accession>
<feature type="domain" description="ABM" evidence="1">
    <location>
        <begin position="1"/>
        <end position="77"/>
    </location>
</feature>
<reference evidence="2 3" key="1">
    <citation type="submission" date="2016-10" db="EMBL/GenBank/DDBJ databases">
        <authorList>
            <person name="de Groot N.N."/>
        </authorList>
    </citation>
    <scope>NUCLEOTIDE SEQUENCE [LARGE SCALE GENOMIC DNA]</scope>
    <source>
        <strain evidence="2 3">CCUG 59231</strain>
    </source>
</reference>
<organism evidence="2 3">
    <name type="scientific">Ectopseudomonas composti</name>
    <dbReference type="NCBI Taxonomy" id="658457"/>
    <lineage>
        <taxon>Bacteria</taxon>
        <taxon>Pseudomonadati</taxon>
        <taxon>Pseudomonadota</taxon>
        <taxon>Gammaproteobacteria</taxon>
        <taxon>Pseudomonadales</taxon>
        <taxon>Pseudomonadaceae</taxon>
        <taxon>Ectopseudomonas</taxon>
    </lineage>
</organism>
<dbReference type="OrthoDB" id="9798157at2"/>
<keyword evidence="2" id="KW-0503">Monooxygenase</keyword>
<keyword evidence="2" id="KW-0560">Oxidoreductase</keyword>
<dbReference type="Proteomes" id="UP000182400">
    <property type="component" value="Unassembled WGS sequence"/>
</dbReference>
<dbReference type="RefSeq" id="WP_074941047.1">
    <property type="nucleotide sequence ID" value="NZ_FOWP01000012.1"/>
</dbReference>
<dbReference type="InterPro" id="IPR011008">
    <property type="entry name" value="Dimeric_a/b-barrel"/>
</dbReference>
<protein>
    <submittedName>
        <fullName evidence="2">Heme-degrading monooxygenase HmoA</fullName>
    </submittedName>
</protein>
<dbReference type="AlphaFoldDB" id="A0A1I5QNA1"/>
<dbReference type="EMBL" id="FOWP01000012">
    <property type="protein sequence ID" value="SFP47577.1"/>
    <property type="molecule type" value="Genomic_DNA"/>
</dbReference>
<dbReference type="GO" id="GO:0004497">
    <property type="term" value="F:monooxygenase activity"/>
    <property type="evidence" value="ECO:0007669"/>
    <property type="project" value="UniProtKB-KW"/>
</dbReference>
<evidence type="ECO:0000259" key="1">
    <source>
        <dbReference type="Pfam" id="PF03992"/>
    </source>
</evidence>
<name>A0A1I5QNA1_9GAMM</name>
<dbReference type="STRING" id="658457.SAMN05216601_112123"/>
<dbReference type="Gene3D" id="3.30.70.100">
    <property type="match status" value="1"/>
</dbReference>
<gene>
    <name evidence="2" type="ORF">SAMN05216601_112123</name>
</gene>
<evidence type="ECO:0000313" key="3">
    <source>
        <dbReference type="Proteomes" id="UP000182400"/>
    </source>
</evidence>
<proteinExistence type="predicted"/>
<dbReference type="InterPro" id="IPR007138">
    <property type="entry name" value="ABM_dom"/>
</dbReference>
<evidence type="ECO:0000313" key="2">
    <source>
        <dbReference type="EMBL" id="SFP47577.1"/>
    </source>
</evidence>
<dbReference type="Pfam" id="PF03992">
    <property type="entry name" value="ABM"/>
    <property type="match status" value="1"/>
</dbReference>
<sequence>MIHEIAVLPVHSTQIEPFKQAFAEVVHLLQRAKGYHGHLFTQGIESPETFNLIVRWASLEDHTPGFEASDDHQTFMAGLEQYFSQEPTVYHIQEVVFTNGNQPGQASAFNIAEPKT</sequence>